<feature type="coiled-coil region" evidence="4">
    <location>
        <begin position="72"/>
        <end position="173"/>
    </location>
</feature>
<keyword evidence="3 6" id="KW-0732">Signal</keyword>
<name>A0A667YPX4_9TELE</name>
<dbReference type="Pfam" id="PF00386">
    <property type="entry name" value="C1q"/>
    <property type="match status" value="1"/>
</dbReference>
<comment type="subcellular location">
    <subcellularLocation>
        <location evidence="1">Secreted</location>
    </subcellularLocation>
</comment>
<dbReference type="GeneTree" id="ENSGT00940000163520"/>
<evidence type="ECO:0000256" key="1">
    <source>
        <dbReference type="ARBA" id="ARBA00004613"/>
    </source>
</evidence>
<dbReference type="SUPFAM" id="SSF49842">
    <property type="entry name" value="TNF-like"/>
    <property type="match status" value="1"/>
</dbReference>
<reference evidence="8" key="3">
    <citation type="submission" date="2025-09" db="UniProtKB">
        <authorList>
            <consortium name="Ensembl"/>
        </authorList>
    </citation>
    <scope>IDENTIFICATION</scope>
</reference>
<dbReference type="InterPro" id="IPR008983">
    <property type="entry name" value="Tumour_necrosis_fac-like_dom"/>
</dbReference>
<dbReference type="Proteomes" id="UP000472263">
    <property type="component" value="Chromosome 7"/>
</dbReference>
<reference evidence="8" key="2">
    <citation type="submission" date="2025-08" db="UniProtKB">
        <authorList>
            <consortium name="Ensembl"/>
        </authorList>
    </citation>
    <scope>IDENTIFICATION</scope>
</reference>
<dbReference type="PRINTS" id="PR00007">
    <property type="entry name" value="COMPLEMNTC1Q"/>
</dbReference>
<keyword evidence="4" id="KW-0175">Coiled coil</keyword>
<dbReference type="AlphaFoldDB" id="A0A667YPX4"/>
<reference evidence="8" key="1">
    <citation type="submission" date="2019-06" db="EMBL/GenBank/DDBJ databases">
        <authorList>
            <consortium name="Wellcome Sanger Institute Data Sharing"/>
        </authorList>
    </citation>
    <scope>NUCLEOTIDE SEQUENCE [LARGE SCALE GENOMIC DNA]</scope>
</reference>
<dbReference type="InterPro" id="IPR001073">
    <property type="entry name" value="C1q_dom"/>
</dbReference>
<evidence type="ECO:0000256" key="2">
    <source>
        <dbReference type="ARBA" id="ARBA00022525"/>
    </source>
</evidence>
<feature type="domain" description="C1q" evidence="7">
    <location>
        <begin position="175"/>
        <end position="311"/>
    </location>
</feature>
<evidence type="ECO:0000259" key="7">
    <source>
        <dbReference type="PROSITE" id="PS50871"/>
    </source>
</evidence>
<dbReference type="Gene3D" id="2.60.120.40">
    <property type="match status" value="1"/>
</dbReference>
<evidence type="ECO:0000313" key="9">
    <source>
        <dbReference type="Proteomes" id="UP000472263"/>
    </source>
</evidence>
<sequence>MKTVVILPVLLLCLCASWAQGESGGAGENDFFRNTQTESHMDDEKAETEATETTHKQTDSEKASVPDLWAELKELRDMVVEQRVELRNMREKMEQQRNELSSMKVNLQLYRNELEQLQKDNAEVLAAIVGTLAVSEKTVDDLQRENSQQTAQLSAIGARMTDTESQLKELQRESAQRLKVAFSAALTDSGQVGPFDSDTTLIYTKVLSNSGQAYNSATGIFTAPVKGMYYFRFTAFDYHGHVDNGVSLYHNGRSVIYNTVYNQNAYEYFSNAVTLQLEKGDKVYMRLPAKFQLYDNDSNHNTFTGFLLFSV</sequence>
<dbReference type="SMART" id="SM00110">
    <property type="entry name" value="C1Q"/>
    <property type="match status" value="1"/>
</dbReference>
<keyword evidence="9" id="KW-1185">Reference proteome</keyword>
<dbReference type="GO" id="GO:0005576">
    <property type="term" value="C:extracellular region"/>
    <property type="evidence" value="ECO:0007669"/>
    <property type="project" value="UniProtKB-SubCell"/>
</dbReference>
<accession>A0A667YPX4</accession>
<evidence type="ECO:0000313" key="8">
    <source>
        <dbReference type="Ensembl" id="ENSMMDP00005029987.1"/>
    </source>
</evidence>
<dbReference type="PROSITE" id="PS50871">
    <property type="entry name" value="C1Q"/>
    <property type="match status" value="1"/>
</dbReference>
<feature type="signal peptide" evidence="6">
    <location>
        <begin position="1"/>
        <end position="21"/>
    </location>
</feature>
<proteinExistence type="predicted"/>
<evidence type="ECO:0000256" key="5">
    <source>
        <dbReference type="SAM" id="MobiDB-lite"/>
    </source>
</evidence>
<dbReference type="InterPro" id="IPR050822">
    <property type="entry name" value="Cerebellin_Synaptic_Org"/>
</dbReference>
<dbReference type="PANTHER" id="PTHR22923">
    <property type="entry name" value="CEREBELLIN-RELATED"/>
    <property type="match status" value="1"/>
</dbReference>
<evidence type="ECO:0000256" key="6">
    <source>
        <dbReference type="SAM" id="SignalP"/>
    </source>
</evidence>
<evidence type="ECO:0000256" key="3">
    <source>
        <dbReference type="ARBA" id="ARBA00022729"/>
    </source>
</evidence>
<evidence type="ECO:0000256" key="4">
    <source>
        <dbReference type="SAM" id="Coils"/>
    </source>
</evidence>
<protein>
    <recommendedName>
        <fullName evidence="7">C1q domain-containing protein</fullName>
    </recommendedName>
</protein>
<organism evidence="8 9">
    <name type="scientific">Myripristis murdjan</name>
    <name type="common">pinecone soldierfish</name>
    <dbReference type="NCBI Taxonomy" id="586833"/>
    <lineage>
        <taxon>Eukaryota</taxon>
        <taxon>Metazoa</taxon>
        <taxon>Chordata</taxon>
        <taxon>Craniata</taxon>
        <taxon>Vertebrata</taxon>
        <taxon>Euteleostomi</taxon>
        <taxon>Actinopterygii</taxon>
        <taxon>Neopterygii</taxon>
        <taxon>Teleostei</taxon>
        <taxon>Neoteleostei</taxon>
        <taxon>Acanthomorphata</taxon>
        <taxon>Holocentriformes</taxon>
        <taxon>Holocentridae</taxon>
        <taxon>Myripristis</taxon>
    </lineage>
</organism>
<feature type="region of interest" description="Disordered" evidence="5">
    <location>
        <begin position="23"/>
        <end position="63"/>
    </location>
</feature>
<feature type="compositionally biased region" description="Basic and acidic residues" evidence="5">
    <location>
        <begin position="52"/>
        <end position="63"/>
    </location>
</feature>
<dbReference type="Ensembl" id="ENSMMDT00005030683.1">
    <property type="protein sequence ID" value="ENSMMDP00005029987.1"/>
    <property type="gene ID" value="ENSMMDG00005014222.1"/>
</dbReference>
<keyword evidence="2" id="KW-0964">Secreted</keyword>
<dbReference type="PANTHER" id="PTHR22923:SF102">
    <property type="entry name" value="CEREBELLIN 13-RELATED"/>
    <property type="match status" value="1"/>
</dbReference>
<dbReference type="InParanoid" id="A0A667YPX4"/>
<feature type="chain" id="PRO_5025591046" description="C1q domain-containing protein" evidence="6">
    <location>
        <begin position="22"/>
        <end position="311"/>
    </location>
</feature>